<keyword evidence="12" id="KW-1133">Transmembrane helix</keyword>
<dbReference type="VEuPathDB" id="GiardiaDB:QR46_0829"/>
<dbReference type="OrthoDB" id="4330at2759"/>
<evidence type="ECO:0000256" key="12">
    <source>
        <dbReference type="SAM" id="Phobius"/>
    </source>
</evidence>
<keyword evidence="12" id="KW-0812">Transmembrane</keyword>
<keyword evidence="8" id="KW-0456">Lyase</keyword>
<dbReference type="GO" id="GO:0004609">
    <property type="term" value="F:phosphatidylserine decarboxylase activity"/>
    <property type="evidence" value="ECO:0007669"/>
    <property type="project" value="UniProtKB-EC"/>
</dbReference>
<dbReference type="GO" id="GO:0005739">
    <property type="term" value="C:mitochondrion"/>
    <property type="evidence" value="ECO:0007669"/>
    <property type="project" value="TreeGrafter"/>
</dbReference>
<keyword evidence="4" id="KW-0444">Lipid biosynthesis</keyword>
<evidence type="ECO:0000313" key="14">
    <source>
        <dbReference type="Proteomes" id="UP000070089"/>
    </source>
</evidence>
<dbReference type="Pfam" id="PF02666">
    <property type="entry name" value="PS_Dcarbxylase"/>
    <property type="match status" value="1"/>
</dbReference>
<feature type="transmembrane region" description="Helical" evidence="12">
    <location>
        <begin position="40"/>
        <end position="66"/>
    </location>
</feature>
<proteinExistence type="predicted"/>
<keyword evidence="9" id="KW-1208">Phospholipid metabolism</keyword>
<comment type="caution">
    <text evidence="13">The sequence shown here is derived from an EMBL/GenBank/DDBJ whole genome shotgun (WGS) entry which is preliminary data.</text>
</comment>
<evidence type="ECO:0000256" key="6">
    <source>
        <dbReference type="ARBA" id="ARBA00023098"/>
    </source>
</evidence>
<keyword evidence="10" id="KW-0670">Pyruvate</keyword>
<dbReference type="NCBIfam" id="TIGR00163">
    <property type="entry name" value="PS_decarb"/>
    <property type="match status" value="1"/>
</dbReference>
<evidence type="ECO:0000313" key="13">
    <source>
        <dbReference type="EMBL" id="KWX15119.1"/>
    </source>
</evidence>
<dbReference type="UniPathway" id="UPA00558"/>
<dbReference type="GO" id="GO:0006646">
    <property type="term" value="P:phosphatidylethanolamine biosynthetic process"/>
    <property type="evidence" value="ECO:0007669"/>
    <property type="project" value="UniProtKB-UniPathway"/>
</dbReference>
<evidence type="ECO:0000256" key="2">
    <source>
        <dbReference type="ARBA" id="ARBA00005189"/>
    </source>
</evidence>
<evidence type="ECO:0000256" key="10">
    <source>
        <dbReference type="ARBA" id="ARBA00023317"/>
    </source>
</evidence>
<sequence length="444" mass="50640">MLIFLEFLRPNFLFGTNYKRPAVMRIVDLASSRQVLARSFWWWSFTIIVTSVYLVQRIVVFLGGLFSKKAAYFDRRPLHLAISILIGLQLSCYYFSPPGMRYTSTLGQSILYWLILISPRKTMSALMGKLCKTPIQSSALRNALYSWWCRHYGVITSEILEPLDHYLSLDAFFTRRVDLSTRKNFQPRDSVHPKDKETYRFFFSRERLIGVSTPYDGTLLESTVLSSTFLFSPADSILTSYGVFSSPYMQTLTCKGLIYSAADLLAPNAADDKICLCKNTILHWAIFYLSPGDYHRFHAPCDMLITRCKHAHGDLLPVNSLFLPRVKGLLAANERAILSGSYRIEGHVDSLYFAYVAVGALNVGNIELRDPCQHEHASRISTVEKDQDKHITYEYSTGEEVGQFHFGSTIVLVYEVPITHKVVYLVEEQKPVRVGDEIALITKQ</sequence>
<evidence type="ECO:0000256" key="1">
    <source>
        <dbReference type="ARBA" id="ARBA00001928"/>
    </source>
</evidence>
<dbReference type="PANTHER" id="PTHR10067">
    <property type="entry name" value="PHOSPHATIDYLSERINE DECARBOXYLASE"/>
    <property type="match status" value="1"/>
</dbReference>
<comment type="cofactor">
    <cofactor evidence="1">
        <name>pyruvate</name>
        <dbReference type="ChEBI" id="CHEBI:15361"/>
    </cofactor>
</comment>
<keyword evidence="7" id="KW-0594">Phospholipid biosynthesis</keyword>
<dbReference type="InterPro" id="IPR033177">
    <property type="entry name" value="PSD-B"/>
</dbReference>
<comment type="pathway">
    <text evidence="2">Lipid metabolism.</text>
</comment>
<evidence type="ECO:0000256" key="4">
    <source>
        <dbReference type="ARBA" id="ARBA00022516"/>
    </source>
</evidence>
<evidence type="ECO:0000256" key="8">
    <source>
        <dbReference type="ARBA" id="ARBA00023239"/>
    </source>
</evidence>
<dbReference type="EMBL" id="JXTI01000014">
    <property type="protein sequence ID" value="KWX15119.1"/>
    <property type="molecule type" value="Genomic_DNA"/>
</dbReference>
<organism evidence="13 14">
    <name type="scientific">Giardia duodenalis assemblage B</name>
    <dbReference type="NCBI Taxonomy" id="1394984"/>
    <lineage>
        <taxon>Eukaryota</taxon>
        <taxon>Metamonada</taxon>
        <taxon>Diplomonadida</taxon>
        <taxon>Hexamitidae</taxon>
        <taxon>Giardiinae</taxon>
        <taxon>Giardia</taxon>
    </lineage>
</organism>
<dbReference type="EC" id="4.1.1.65" evidence="3"/>
<keyword evidence="6" id="KW-0443">Lipid metabolism</keyword>
<evidence type="ECO:0000256" key="3">
    <source>
        <dbReference type="ARBA" id="ARBA00012243"/>
    </source>
</evidence>
<evidence type="ECO:0000256" key="7">
    <source>
        <dbReference type="ARBA" id="ARBA00023209"/>
    </source>
</evidence>
<evidence type="ECO:0000256" key="9">
    <source>
        <dbReference type="ARBA" id="ARBA00023264"/>
    </source>
</evidence>
<protein>
    <recommendedName>
        <fullName evidence="3">phosphatidylserine decarboxylase</fullName>
        <ecNumber evidence="3">4.1.1.65</ecNumber>
    </recommendedName>
</protein>
<dbReference type="Proteomes" id="UP000070089">
    <property type="component" value="Unassembled WGS sequence"/>
</dbReference>
<dbReference type="PANTHER" id="PTHR10067:SF6">
    <property type="entry name" value="PHOSPHATIDYLSERINE DECARBOXYLASE PROENZYME, MITOCHONDRIAL"/>
    <property type="match status" value="1"/>
</dbReference>
<dbReference type="InterPro" id="IPR003817">
    <property type="entry name" value="PS_Dcarbxylase"/>
</dbReference>
<evidence type="ECO:0000256" key="11">
    <source>
        <dbReference type="ARBA" id="ARBA00024326"/>
    </source>
</evidence>
<comment type="pathway">
    <text evidence="11">Phospholipid metabolism; phosphatidylethanolamine biosynthesis.</text>
</comment>
<gene>
    <name evidence="13" type="ORF">QR46_0829</name>
</gene>
<keyword evidence="12" id="KW-0472">Membrane</keyword>
<feature type="transmembrane region" description="Helical" evidence="12">
    <location>
        <begin position="78"/>
        <end position="96"/>
    </location>
</feature>
<dbReference type="AlphaFoldDB" id="A0A132NYG4"/>
<accession>A0A132NYG4</accession>
<evidence type="ECO:0000256" key="5">
    <source>
        <dbReference type="ARBA" id="ARBA00022793"/>
    </source>
</evidence>
<reference evidence="13 14" key="1">
    <citation type="journal article" date="2015" name="Mol. Biochem. Parasitol.">
        <title>Identification of polymorphic genes for use in assemblage B genotyping assays through comparative genomics of multiple assemblage B Giardia duodenalis isolates.</title>
        <authorList>
            <person name="Wielinga C."/>
            <person name="Thompson R.C."/>
            <person name="Monis P."/>
            <person name="Ryan U."/>
        </authorList>
    </citation>
    <scope>NUCLEOTIDE SEQUENCE [LARGE SCALE GENOMIC DNA]</scope>
    <source>
        <strain evidence="13 14">BAH15c1</strain>
    </source>
</reference>
<keyword evidence="5" id="KW-0210">Decarboxylase</keyword>
<name>A0A132NYG4_GIAIN</name>